<dbReference type="AlphaFoldDB" id="A0A9W9KHY6"/>
<dbReference type="InterPro" id="IPR046670">
    <property type="entry name" value="DUF6540"/>
</dbReference>
<dbReference type="GeneID" id="81392969"/>
<protein>
    <submittedName>
        <fullName evidence="1">Uncharacterized protein</fullName>
    </submittedName>
</protein>
<reference evidence="1" key="2">
    <citation type="journal article" date="2023" name="IMA Fungus">
        <title>Comparative genomic study of the Penicillium genus elucidates a diverse pangenome and 15 lateral gene transfer events.</title>
        <authorList>
            <person name="Petersen C."/>
            <person name="Sorensen T."/>
            <person name="Nielsen M.R."/>
            <person name="Sondergaard T.E."/>
            <person name="Sorensen J.L."/>
            <person name="Fitzpatrick D.A."/>
            <person name="Frisvad J.C."/>
            <person name="Nielsen K.L."/>
        </authorList>
    </citation>
    <scope>NUCLEOTIDE SEQUENCE</scope>
    <source>
        <strain evidence="1">IBT 34128</strain>
    </source>
</reference>
<name>A0A9W9KHY6_9EURO</name>
<evidence type="ECO:0000313" key="2">
    <source>
        <dbReference type="Proteomes" id="UP001141434"/>
    </source>
</evidence>
<evidence type="ECO:0000313" key="1">
    <source>
        <dbReference type="EMBL" id="KAJ5105872.1"/>
    </source>
</evidence>
<reference evidence="1" key="1">
    <citation type="submission" date="2022-11" db="EMBL/GenBank/DDBJ databases">
        <authorList>
            <person name="Petersen C."/>
        </authorList>
    </citation>
    <scope>NUCLEOTIDE SEQUENCE</scope>
    <source>
        <strain evidence="1">IBT 34128</strain>
    </source>
</reference>
<dbReference type="RefSeq" id="XP_056514868.1">
    <property type="nucleotide sequence ID" value="XM_056653801.1"/>
</dbReference>
<dbReference type="Pfam" id="PF20174">
    <property type="entry name" value="DUF6540"/>
    <property type="match status" value="1"/>
</dbReference>
<accession>A0A9W9KHY6</accession>
<sequence>MPTKFTIAVFVGDPVDFVKFRHVAIHIRFADGEDNLVHVVGAHPFFIFTNEERDPTTTRQLAVLIPVASAPDTIAKRAIQKACAATPVRNDLHHQDWNCQNWVGEALSELVEIGCVTEEQRSAAIAQMMDACLEAKDEP</sequence>
<dbReference type="OrthoDB" id="37659at2759"/>
<dbReference type="Proteomes" id="UP001141434">
    <property type="component" value="Unassembled WGS sequence"/>
</dbReference>
<organism evidence="1 2">
    <name type="scientific">Penicillium alfredii</name>
    <dbReference type="NCBI Taxonomy" id="1506179"/>
    <lineage>
        <taxon>Eukaryota</taxon>
        <taxon>Fungi</taxon>
        <taxon>Dikarya</taxon>
        <taxon>Ascomycota</taxon>
        <taxon>Pezizomycotina</taxon>
        <taxon>Eurotiomycetes</taxon>
        <taxon>Eurotiomycetidae</taxon>
        <taxon>Eurotiales</taxon>
        <taxon>Aspergillaceae</taxon>
        <taxon>Penicillium</taxon>
    </lineage>
</organism>
<comment type="caution">
    <text evidence="1">The sequence shown here is derived from an EMBL/GenBank/DDBJ whole genome shotgun (WGS) entry which is preliminary data.</text>
</comment>
<dbReference type="EMBL" id="JAPMSZ010000004">
    <property type="protein sequence ID" value="KAJ5105872.1"/>
    <property type="molecule type" value="Genomic_DNA"/>
</dbReference>
<keyword evidence="2" id="KW-1185">Reference proteome</keyword>
<proteinExistence type="predicted"/>
<gene>
    <name evidence="1" type="ORF">NUU61_003219</name>
</gene>